<reference evidence="2" key="1">
    <citation type="submission" date="2023-03" db="EMBL/GenBank/DDBJ databases">
        <title>Massive genome expansion in bonnet fungi (Mycena s.s.) driven by repeated elements and novel gene families across ecological guilds.</title>
        <authorList>
            <consortium name="Lawrence Berkeley National Laboratory"/>
            <person name="Harder C.B."/>
            <person name="Miyauchi S."/>
            <person name="Viragh M."/>
            <person name="Kuo A."/>
            <person name="Thoen E."/>
            <person name="Andreopoulos B."/>
            <person name="Lu D."/>
            <person name="Skrede I."/>
            <person name="Drula E."/>
            <person name="Henrissat B."/>
            <person name="Morin E."/>
            <person name="Kohler A."/>
            <person name="Barry K."/>
            <person name="LaButti K."/>
            <person name="Morin E."/>
            <person name="Salamov A."/>
            <person name="Lipzen A."/>
            <person name="Mereny Z."/>
            <person name="Hegedus B."/>
            <person name="Baldrian P."/>
            <person name="Stursova M."/>
            <person name="Weitz H."/>
            <person name="Taylor A."/>
            <person name="Grigoriev I.V."/>
            <person name="Nagy L.G."/>
            <person name="Martin F."/>
            <person name="Kauserud H."/>
        </authorList>
    </citation>
    <scope>NUCLEOTIDE SEQUENCE</scope>
    <source>
        <strain evidence="2">CBHHK002</strain>
    </source>
</reference>
<evidence type="ECO:0000313" key="3">
    <source>
        <dbReference type="Proteomes" id="UP001218218"/>
    </source>
</evidence>
<protein>
    <recommendedName>
        <fullName evidence="4">Myb/SANT-like domain-containing protein</fullName>
    </recommendedName>
</protein>
<name>A0AAD7EPG9_9AGAR</name>
<comment type="caution">
    <text evidence="2">The sequence shown here is derived from an EMBL/GenBank/DDBJ whole genome shotgun (WGS) entry which is preliminary data.</text>
</comment>
<feature type="region of interest" description="Disordered" evidence="1">
    <location>
        <begin position="204"/>
        <end position="271"/>
    </location>
</feature>
<gene>
    <name evidence="2" type="ORF">DFH08DRAFT_961996</name>
</gene>
<sequence length="346" mass="37779">MPPAKTSKNAKWTDPEVIALLNTLLEKKSSHQSGNGWKPSVWPDVVKAVQLVNPNTIPAKDQTKVMSKLNDLKNILTLYLFVEKFSGTGWDEEEKYAVNTTEYIKDFLVTHGKDYARCFKKPCPFYSELNELYNGLKNCATGEHVVHFPRKSRSRTSSVENNNPAAATASTSTAKAPTLNKTAASDARVPMLALGNILPGGEIRVDGGSHGGEYPDELTLSPAKPPTKRTCAESDNDEPNDPADPKGKRRRVKSDSSTTSTRGRNADAASQLARSVDSLSAAMLKPIVTTQDISYVDNVMLVLNDPTTNLLPPDPRGKLFNLVSKALTASQTQARIFILASDHSRR</sequence>
<proteinExistence type="predicted"/>
<feature type="compositionally biased region" description="Low complexity" evidence="1">
    <location>
        <begin position="164"/>
        <end position="178"/>
    </location>
</feature>
<organism evidence="2 3">
    <name type="scientific">Mycena albidolilacea</name>
    <dbReference type="NCBI Taxonomy" id="1033008"/>
    <lineage>
        <taxon>Eukaryota</taxon>
        <taxon>Fungi</taxon>
        <taxon>Dikarya</taxon>
        <taxon>Basidiomycota</taxon>
        <taxon>Agaricomycotina</taxon>
        <taxon>Agaricomycetes</taxon>
        <taxon>Agaricomycetidae</taxon>
        <taxon>Agaricales</taxon>
        <taxon>Marasmiineae</taxon>
        <taxon>Mycenaceae</taxon>
        <taxon>Mycena</taxon>
    </lineage>
</organism>
<evidence type="ECO:0000313" key="2">
    <source>
        <dbReference type="EMBL" id="KAJ7343853.1"/>
    </source>
</evidence>
<dbReference type="Proteomes" id="UP001218218">
    <property type="component" value="Unassembled WGS sequence"/>
</dbReference>
<evidence type="ECO:0000256" key="1">
    <source>
        <dbReference type="SAM" id="MobiDB-lite"/>
    </source>
</evidence>
<keyword evidence="3" id="KW-1185">Reference proteome</keyword>
<dbReference type="EMBL" id="JARIHO010000022">
    <property type="protein sequence ID" value="KAJ7343853.1"/>
    <property type="molecule type" value="Genomic_DNA"/>
</dbReference>
<evidence type="ECO:0008006" key="4">
    <source>
        <dbReference type="Google" id="ProtNLM"/>
    </source>
</evidence>
<dbReference type="AlphaFoldDB" id="A0AAD7EPG9"/>
<accession>A0AAD7EPG9</accession>
<feature type="region of interest" description="Disordered" evidence="1">
    <location>
        <begin position="149"/>
        <end position="182"/>
    </location>
</feature>